<sequence>MSAFEIISDYSKANLKVIPDAILDMSNLKMLFLERNFLVSLPENFFYRLPNLMWLDLRNNQLEALPKSIAHHEHLEHLLLTNNNITKLPNELGLATNLKALQVAENPLAYPSKKVVQEGTKSIKTFLKEQYEIECAKNAENHSDASAELEKLKMQLKEKEKFMEAQEEKLLKIHEKESEIAPMKQSGKVSKDAFYSAHKLSKQTLKSAETIQNNIPDPSGLNPNLRVKKLEYGPKKAEEPMKIIHSVSKSDSKISLKSYFQKPGARSNLERIPENVLKEGWLNKLRILLNDQERILQQERNLRALSSWRQKPPKTPKTFYDSDDASRLSEAPYATYPEYARIPSRSDLASQLQSFLQDSNVANKRPIKTPHINLDKVINDLVEQLREMEISGNNNRSPRSEMQQSGKQIQTIIDIHKKLLQLKSTNDYMI</sequence>
<dbReference type="Proteomes" id="UP000019118">
    <property type="component" value="Unassembled WGS sequence"/>
</dbReference>
<proteinExistence type="predicted"/>
<evidence type="ECO:0000256" key="3">
    <source>
        <dbReference type="SAM" id="Coils"/>
    </source>
</evidence>
<dbReference type="InterPro" id="IPR050216">
    <property type="entry name" value="LRR_domain-containing"/>
</dbReference>
<keyword evidence="1" id="KW-0433">Leucine-rich repeat</keyword>
<accession>A0AAR5PNC2</accession>
<dbReference type="PROSITE" id="PS51450">
    <property type="entry name" value="LRR"/>
    <property type="match status" value="1"/>
</dbReference>
<evidence type="ECO:0000256" key="1">
    <source>
        <dbReference type="ARBA" id="ARBA00022614"/>
    </source>
</evidence>
<evidence type="ECO:0000313" key="5">
    <source>
        <dbReference type="Proteomes" id="UP000019118"/>
    </source>
</evidence>
<name>A0AAR5PNC2_DENPD</name>
<keyword evidence="3" id="KW-0175">Coiled coil</keyword>
<dbReference type="GO" id="GO:0005737">
    <property type="term" value="C:cytoplasm"/>
    <property type="evidence" value="ECO:0007669"/>
    <property type="project" value="TreeGrafter"/>
</dbReference>
<evidence type="ECO:0000256" key="2">
    <source>
        <dbReference type="ARBA" id="ARBA00022737"/>
    </source>
</evidence>
<dbReference type="PANTHER" id="PTHR48051:SF54">
    <property type="entry name" value="LEUCINE-RICH REPEAT-CONTAINING PROTEIN"/>
    <property type="match status" value="1"/>
</dbReference>
<evidence type="ECO:0008006" key="6">
    <source>
        <dbReference type="Google" id="ProtNLM"/>
    </source>
</evidence>
<keyword evidence="2" id="KW-0677">Repeat</keyword>
<protein>
    <recommendedName>
        <fullName evidence="6">Leucine-rich repeat-containing protein 27</fullName>
    </recommendedName>
</protein>
<dbReference type="SMART" id="SM00364">
    <property type="entry name" value="LRR_BAC"/>
    <property type="match status" value="3"/>
</dbReference>
<dbReference type="SUPFAM" id="SSF52058">
    <property type="entry name" value="L domain-like"/>
    <property type="match status" value="1"/>
</dbReference>
<reference evidence="5" key="1">
    <citation type="journal article" date="2013" name="Genome Biol.">
        <title>Draft genome of the mountain pine beetle, Dendroctonus ponderosae Hopkins, a major forest pest.</title>
        <authorList>
            <person name="Keeling C.I."/>
            <person name="Yuen M.M."/>
            <person name="Liao N.Y."/>
            <person name="Docking T.R."/>
            <person name="Chan S.K."/>
            <person name="Taylor G.A."/>
            <person name="Palmquist D.L."/>
            <person name="Jackman S.D."/>
            <person name="Nguyen A."/>
            <person name="Li M."/>
            <person name="Henderson H."/>
            <person name="Janes J.K."/>
            <person name="Zhao Y."/>
            <person name="Pandoh P."/>
            <person name="Moore R."/>
            <person name="Sperling F.A."/>
            <person name="Huber D.P."/>
            <person name="Birol I."/>
            <person name="Jones S.J."/>
            <person name="Bohlmann J."/>
        </authorList>
    </citation>
    <scope>NUCLEOTIDE SEQUENCE</scope>
</reference>
<reference evidence="4" key="2">
    <citation type="submission" date="2024-08" db="UniProtKB">
        <authorList>
            <consortium name="EnsemblMetazoa"/>
        </authorList>
    </citation>
    <scope>IDENTIFICATION</scope>
</reference>
<evidence type="ECO:0000313" key="4">
    <source>
        <dbReference type="EnsemblMetazoa" id="XP_019762281.1"/>
    </source>
</evidence>
<dbReference type="PANTHER" id="PTHR48051">
    <property type="match status" value="1"/>
</dbReference>
<dbReference type="Gene3D" id="3.80.10.10">
    <property type="entry name" value="Ribonuclease Inhibitor"/>
    <property type="match status" value="1"/>
</dbReference>
<organism evidence="4 5">
    <name type="scientific">Dendroctonus ponderosae</name>
    <name type="common">Mountain pine beetle</name>
    <dbReference type="NCBI Taxonomy" id="77166"/>
    <lineage>
        <taxon>Eukaryota</taxon>
        <taxon>Metazoa</taxon>
        <taxon>Ecdysozoa</taxon>
        <taxon>Arthropoda</taxon>
        <taxon>Hexapoda</taxon>
        <taxon>Insecta</taxon>
        <taxon>Pterygota</taxon>
        <taxon>Neoptera</taxon>
        <taxon>Endopterygota</taxon>
        <taxon>Coleoptera</taxon>
        <taxon>Polyphaga</taxon>
        <taxon>Cucujiformia</taxon>
        <taxon>Curculionidae</taxon>
        <taxon>Scolytinae</taxon>
        <taxon>Dendroctonus</taxon>
    </lineage>
</organism>
<keyword evidence="5" id="KW-1185">Reference proteome</keyword>
<dbReference type="EnsemblMetazoa" id="XM_019906722.1">
    <property type="protein sequence ID" value="XP_019762281.1"/>
    <property type="gene ID" value="LOC109539118"/>
</dbReference>
<dbReference type="InterPro" id="IPR003591">
    <property type="entry name" value="Leu-rich_rpt_typical-subtyp"/>
</dbReference>
<dbReference type="InterPro" id="IPR032675">
    <property type="entry name" value="LRR_dom_sf"/>
</dbReference>
<dbReference type="AlphaFoldDB" id="A0AAR5PNC2"/>
<dbReference type="SMART" id="SM00369">
    <property type="entry name" value="LRR_TYP"/>
    <property type="match status" value="3"/>
</dbReference>
<feature type="coiled-coil region" evidence="3">
    <location>
        <begin position="139"/>
        <end position="169"/>
    </location>
</feature>
<dbReference type="Pfam" id="PF13855">
    <property type="entry name" value="LRR_8"/>
    <property type="match status" value="1"/>
</dbReference>
<dbReference type="InterPro" id="IPR001611">
    <property type="entry name" value="Leu-rich_rpt"/>
</dbReference>